<proteinExistence type="predicted"/>
<dbReference type="Proteomes" id="UP000007801">
    <property type="component" value="Unassembled WGS sequence"/>
</dbReference>
<evidence type="ECO:0000313" key="3">
    <source>
        <dbReference type="Proteomes" id="UP000007801"/>
    </source>
</evidence>
<dbReference type="eggNOG" id="ENOG502TBEB">
    <property type="taxonomic scope" value="Eukaryota"/>
</dbReference>
<dbReference type="OrthoDB" id="8062712at2759"/>
<dbReference type="KEGG" id="dan:6493417"/>
<dbReference type="EMBL" id="CH902618">
    <property type="protein sequence ID" value="KPU78607.1"/>
    <property type="molecule type" value="Genomic_DNA"/>
</dbReference>
<feature type="region of interest" description="Disordered" evidence="1">
    <location>
        <begin position="428"/>
        <end position="452"/>
    </location>
</feature>
<feature type="compositionally biased region" description="Polar residues" evidence="1">
    <location>
        <begin position="286"/>
        <end position="306"/>
    </location>
</feature>
<sequence length="525" mass="59332">MPRSPFESSKGSRPYEEGSRQNAPSTSHHGQSPCCKNDGPPSCCSKNDGIKCCESRNCLNNIRTRTNERYSVRSQSAPPTKFDYHIGVNTVIPRGKGNKGRNICESSLPPRIPCPLSVVRNATASQNWDESSAAASRIQMPQRQCCQQPSNQNWRSSNDAMKFEPDINSTMVGRNERCHREEEPQGMSNSYCMSQNTRSNSRQSRRQQCESPEMPRRCQYGSPEMVRKTGRKCDTINETSYMMPPEALRNPRSRRQPFSDQSYGQDNYYPEMSKPQAQSCCRSNKSSACGKVSPNNTSARSPNSSTRPHKTYMEMSQALSGRTCLSQTEIEKAIQTASHSTRFHGKSPEDRLAERTKTDFLQYLVKDSFCPGTIQESLNGQGNFNEHAFEISFAGSVPSKPYPVDPITMLEAIKMRIDIERDEVRKAKQKEWERQHGTREKTKDGKPKHAGPIQLDDIDAYFEAQNHSEVNDGVAAFLKAETEFHELNRVTDSGFQAEVNTLETNFFDDKIKVNLYNATTQPSYN</sequence>
<gene>
    <name evidence="2" type="primary">Dana\GF10548</name>
    <name evidence="2" type="synonym">dana_GLEANR_10502</name>
    <name evidence="2" type="ORF">GF10548</name>
</gene>
<dbReference type="STRING" id="7217.A0A0P8YI21"/>
<evidence type="ECO:0000256" key="1">
    <source>
        <dbReference type="SAM" id="MobiDB-lite"/>
    </source>
</evidence>
<feature type="compositionally biased region" description="Basic and acidic residues" evidence="1">
    <location>
        <begin position="225"/>
        <end position="235"/>
    </location>
</feature>
<dbReference type="InParanoid" id="A0A0P8YI21"/>
<feature type="region of interest" description="Disordered" evidence="1">
    <location>
        <begin position="176"/>
        <end position="266"/>
    </location>
</feature>
<feature type="compositionally biased region" description="Basic and acidic residues" evidence="1">
    <location>
        <begin position="428"/>
        <end position="447"/>
    </location>
</feature>
<dbReference type="GeneID" id="6493417"/>
<feature type="region of interest" description="Disordered" evidence="1">
    <location>
        <begin position="1"/>
        <end position="41"/>
    </location>
</feature>
<accession>A0A0P8YI21</accession>
<feature type="region of interest" description="Disordered" evidence="1">
    <location>
        <begin position="286"/>
        <end position="309"/>
    </location>
</feature>
<name>A0A0P8YI21_DROAN</name>
<organism evidence="2 3">
    <name type="scientific">Drosophila ananassae</name>
    <name type="common">Fruit fly</name>
    <dbReference type="NCBI Taxonomy" id="7217"/>
    <lineage>
        <taxon>Eukaryota</taxon>
        <taxon>Metazoa</taxon>
        <taxon>Ecdysozoa</taxon>
        <taxon>Arthropoda</taxon>
        <taxon>Hexapoda</taxon>
        <taxon>Insecta</taxon>
        <taxon>Pterygota</taxon>
        <taxon>Neoptera</taxon>
        <taxon>Endopterygota</taxon>
        <taxon>Diptera</taxon>
        <taxon>Brachycera</taxon>
        <taxon>Muscomorpha</taxon>
        <taxon>Ephydroidea</taxon>
        <taxon>Drosophilidae</taxon>
        <taxon>Drosophila</taxon>
        <taxon>Sophophora</taxon>
    </lineage>
</organism>
<feature type="compositionally biased region" description="Polar residues" evidence="1">
    <location>
        <begin position="256"/>
        <end position="265"/>
    </location>
</feature>
<feature type="compositionally biased region" description="Polar residues" evidence="1">
    <location>
        <begin position="1"/>
        <end position="11"/>
    </location>
</feature>
<dbReference type="AlphaFoldDB" id="A0A0P8YI21"/>
<keyword evidence="3" id="KW-1185">Reference proteome</keyword>
<feature type="compositionally biased region" description="Polar residues" evidence="1">
    <location>
        <begin position="20"/>
        <end position="30"/>
    </location>
</feature>
<reference evidence="2 3" key="1">
    <citation type="journal article" date="2007" name="Nature">
        <title>Evolution of genes and genomes on the Drosophila phylogeny.</title>
        <authorList>
            <consortium name="Drosophila 12 Genomes Consortium"/>
            <person name="Clark A.G."/>
            <person name="Eisen M.B."/>
            <person name="Smith D.R."/>
            <person name="Bergman C.M."/>
            <person name="Oliver B."/>
            <person name="Markow T.A."/>
            <person name="Kaufman T.C."/>
            <person name="Kellis M."/>
            <person name="Gelbart W."/>
            <person name="Iyer V.N."/>
            <person name="Pollard D.A."/>
            <person name="Sackton T.B."/>
            <person name="Larracuente A.M."/>
            <person name="Singh N.D."/>
            <person name="Abad J.P."/>
            <person name="Abt D.N."/>
            <person name="Adryan B."/>
            <person name="Aguade M."/>
            <person name="Akashi H."/>
            <person name="Anderson W.W."/>
            <person name="Aquadro C.F."/>
            <person name="Ardell D.H."/>
            <person name="Arguello R."/>
            <person name="Artieri C.G."/>
            <person name="Barbash D.A."/>
            <person name="Barker D."/>
            <person name="Barsanti P."/>
            <person name="Batterham P."/>
            <person name="Batzoglou S."/>
            <person name="Begun D."/>
            <person name="Bhutkar A."/>
            <person name="Blanco E."/>
            <person name="Bosak S.A."/>
            <person name="Bradley R.K."/>
            <person name="Brand A.D."/>
            <person name="Brent M.R."/>
            <person name="Brooks A.N."/>
            <person name="Brown R.H."/>
            <person name="Butlin R.K."/>
            <person name="Caggese C."/>
            <person name="Calvi B.R."/>
            <person name="Bernardo de Carvalho A."/>
            <person name="Caspi A."/>
            <person name="Castrezana S."/>
            <person name="Celniker S.E."/>
            <person name="Chang J.L."/>
            <person name="Chapple C."/>
            <person name="Chatterji S."/>
            <person name="Chinwalla A."/>
            <person name="Civetta A."/>
            <person name="Clifton S.W."/>
            <person name="Comeron J.M."/>
            <person name="Costello J.C."/>
            <person name="Coyne J.A."/>
            <person name="Daub J."/>
            <person name="David R.G."/>
            <person name="Delcher A.L."/>
            <person name="Delehaunty K."/>
            <person name="Do C.B."/>
            <person name="Ebling H."/>
            <person name="Edwards K."/>
            <person name="Eickbush T."/>
            <person name="Evans J.D."/>
            <person name="Filipski A."/>
            <person name="Findeiss S."/>
            <person name="Freyhult E."/>
            <person name="Fulton L."/>
            <person name="Fulton R."/>
            <person name="Garcia A.C."/>
            <person name="Gardiner A."/>
            <person name="Garfield D.A."/>
            <person name="Garvin B.E."/>
            <person name="Gibson G."/>
            <person name="Gilbert D."/>
            <person name="Gnerre S."/>
            <person name="Godfrey J."/>
            <person name="Good R."/>
            <person name="Gotea V."/>
            <person name="Gravely B."/>
            <person name="Greenberg A.J."/>
            <person name="Griffiths-Jones S."/>
            <person name="Gross S."/>
            <person name="Guigo R."/>
            <person name="Gustafson E.A."/>
            <person name="Haerty W."/>
            <person name="Hahn M.W."/>
            <person name="Halligan D.L."/>
            <person name="Halpern A.L."/>
            <person name="Halter G.M."/>
            <person name="Han M.V."/>
            <person name="Heger A."/>
            <person name="Hillier L."/>
            <person name="Hinrichs A.S."/>
            <person name="Holmes I."/>
            <person name="Hoskins R.A."/>
            <person name="Hubisz M.J."/>
            <person name="Hultmark D."/>
            <person name="Huntley M.A."/>
            <person name="Jaffe D.B."/>
            <person name="Jagadeeshan S."/>
            <person name="Jeck W.R."/>
            <person name="Johnson J."/>
            <person name="Jones C.D."/>
            <person name="Jordan W.C."/>
            <person name="Karpen G.H."/>
            <person name="Kataoka E."/>
            <person name="Keightley P.D."/>
            <person name="Kheradpour P."/>
            <person name="Kirkness E.F."/>
            <person name="Koerich L.B."/>
            <person name="Kristiansen K."/>
            <person name="Kudrna D."/>
            <person name="Kulathinal R.J."/>
            <person name="Kumar S."/>
            <person name="Kwok R."/>
            <person name="Lander E."/>
            <person name="Langley C.H."/>
            <person name="Lapoint R."/>
            <person name="Lazzaro B.P."/>
            <person name="Lee S.J."/>
            <person name="Levesque L."/>
            <person name="Li R."/>
            <person name="Lin C.F."/>
            <person name="Lin M.F."/>
            <person name="Lindblad-Toh K."/>
            <person name="Llopart A."/>
            <person name="Long M."/>
            <person name="Low L."/>
            <person name="Lozovsky E."/>
            <person name="Lu J."/>
            <person name="Luo M."/>
            <person name="Machado C.A."/>
            <person name="Makalowski W."/>
            <person name="Marzo M."/>
            <person name="Matsuda M."/>
            <person name="Matzkin L."/>
            <person name="McAllister B."/>
            <person name="McBride C.S."/>
            <person name="McKernan B."/>
            <person name="McKernan K."/>
            <person name="Mendez-Lago M."/>
            <person name="Minx P."/>
            <person name="Mollenhauer M.U."/>
            <person name="Montooth K."/>
            <person name="Mount S.M."/>
            <person name="Mu X."/>
            <person name="Myers E."/>
            <person name="Negre B."/>
            <person name="Newfeld S."/>
            <person name="Nielsen R."/>
            <person name="Noor M.A."/>
            <person name="O'Grady P."/>
            <person name="Pachter L."/>
            <person name="Papaceit M."/>
            <person name="Parisi M.J."/>
            <person name="Parisi M."/>
            <person name="Parts L."/>
            <person name="Pedersen J.S."/>
            <person name="Pesole G."/>
            <person name="Phillippy A.M."/>
            <person name="Ponting C.P."/>
            <person name="Pop M."/>
            <person name="Porcelli D."/>
            <person name="Powell J.R."/>
            <person name="Prohaska S."/>
            <person name="Pruitt K."/>
            <person name="Puig M."/>
            <person name="Quesneville H."/>
            <person name="Ram K.R."/>
            <person name="Rand D."/>
            <person name="Rasmussen M.D."/>
            <person name="Reed L.K."/>
            <person name="Reenan R."/>
            <person name="Reily A."/>
            <person name="Remington K.A."/>
            <person name="Rieger T.T."/>
            <person name="Ritchie M.G."/>
            <person name="Robin C."/>
            <person name="Rogers Y.H."/>
            <person name="Rohde C."/>
            <person name="Rozas J."/>
            <person name="Rubenfield M.J."/>
            <person name="Ruiz A."/>
            <person name="Russo S."/>
            <person name="Salzberg S.L."/>
            <person name="Sanchez-Gracia A."/>
            <person name="Saranga D.J."/>
            <person name="Sato H."/>
            <person name="Schaeffer S.W."/>
            <person name="Schatz M.C."/>
            <person name="Schlenke T."/>
            <person name="Schwartz R."/>
            <person name="Segarra C."/>
            <person name="Singh R.S."/>
            <person name="Sirot L."/>
            <person name="Sirota M."/>
            <person name="Sisneros N.B."/>
            <person name="Smith C.D."/>
            <person name="Smith T.F."/>
            <person name="Spieth J."/>
            <person name="Stage D.E."/>
            <person name="Stark A."/>
            <person name="Stephan W."/>
            <person name="Strausberg R.L."/>
            <person name="Strempel S."/>
            <person name="Sturgill D."/>
            <person name="Sutton G."/>
            <person name="Sutton G.G."/>
            <person name="Tao W."/>
            <person name="Teichmann S."/>
            <person name="Tobari Y.N."/>
            <person name="Tomimura Y."/>
            <person name="Tsolas J.M."/>
            <person name="Valente V.L."/>
            <person name="Venter E."/>
            <person name="Venter J.C."/>
            <person name="Vicario S."/>
            <person name="Vieira F.G."/>
            <person name="Vilella A.J."/>
            <person name="Villasante A."/>
            <person name="Walenz B."/>
            <person name="Wang J."/>
            <person name="Wasserman M."/>
            <person name="Watts T."/>
            <person name="Wilson D."/>
            <person name="Wilson R.K."/>
            <person name="Wing R.A."/>
            <person name="Wolfner M.F."/>
            <person name="Wong A."/>
            <person name="Wong G.K."/>
            <person name="Wu C.I."/>
            <person name="Wu G."/>
            <person name="Yamamoto D."/>
            <person name="Yang H.P."/>
            <person name="Yang S.P."/>
            <person name="Yorke J.A."/>
            <person name="Yoshida K."/>
            <person name="Zdobnov E."/>
            <person name="Zhang P."/>
            <person name="Zhang Y."/>
            <person name="Zimin A.V."/>
            <person name="Baldwin J."/>
            <person name="Abdouelleil A."/>
            <person name="Abdulkadir J."/>
            <person name="Abebe A."/>
            <person name="Abera B."/>
            <person name="Abreu J."/>
            <person name="Acer S.C."/>
            <person name="Aftuck L."/>
            <person name="Alexander A."/>
            <person name="An P."/>
            <person name="Anderson E."/>
            <person name="Anderson S."/>
            <person name="Arachi H."/>
            <person name="Azer M."/>
            <person name="Bachantsang P."/>
            <person name="Barry A."/>
            <person name="Bayul T."/>
            <person name="Berlin A."/>
            <person name="Bessette D."/>
            <person name="Bloom T."/>
            <person name="Blye J."/>
            <person name="Boguslavskiy L."/>
            <person name="Bonnet C."/>
            <person name="Boukhgalter B."/>
            <person name="Bourzgui I."/>
            <person name="Brown A."/>
            <person name="Cahill P."/>
            <person name="Channer S."/>
            <person name="Cheshatsang Y."/>
            <person name="Chuda L."/>
            <person name="Citroen M."/>
            <person name="Collymore A."/>
            <person name="Cooke P."/>
            <person name="Costello M."/>
            <person name="D'Aco K."/>
            <person name="Daza R."/>
            <person name="De Haan G."/>
            <person name="DeGray S."/>
            <person name="DeMaso C."/>
            <person name="Dhargay N."/>
            <person name="Dooley K."/>
            <person name="Dooley E."/>
            <person name="Doricent M."/>
            <person name="Dorje P."/>
            <person name="Dorjee K."/>
            <person name="Dupes A."/>
            <person name="Elong R."/>
            <person name="Falk J."/>
            <person name="Farina A."/>
            <person name="Faro S."/>
            <person name="Ferguson D."/>
            <person name="Fisher S."/>
            <person name="Foley C.D."/>
            <person name="Franke A."/>
            <person name="Friedrich D."/>
            <person name="Gadbois L."/>
            <person name="Gearin G."/>
            <person name="Gearin C.R."/>
            <person name="Giannoukos G."/>
            <person name="Goode T."/>
            <person name="Graham J."/>
            <person name="Grandbois E."/>
            <person name="Grewal S."/>
            <person name="Gyaltsen K."/>
            <person name="Hafez N."/>
            <person name="Hagos B."/>
            <person name="Hall J."/>
            <person name="Henson C."/>
            <person name="Hollinger A."/>
            <person name="Honan T."/>
            <person name="Huard M.D."/>
            <person name="Hughes L."/>
            <person name="Hurhula B."/>
            <person name="Husby M.E."/>
            <person name="Kamat A."/>
            <person name="Kanga B."/>
            <person name="Kashin S."/>
            <person name="Khazanovich D."/>
            <person name="Kisner P."/>
            <person name="Lance K."/>
            <person name="Lara M."/>
            <person name="Lee W."/>
            <person name="Lennon N."/>
            <person name="Letendre F."/>
            <person name="LeVine R."/>
            <person name="Lipovsky A."/>
            <person name="Liu X."/>
            <person name="Liu J."/>
            <person name="Liu S."/>
            <person name="Lokyitsang T."/>
            <person name="Lokyitsang Y."/>
            <person name="Lubonja R."/>
            <person name="Lui A."/>
            <person name="MacDonald P."/>
            <person name="Magnisalis V."/>
            <person name="Maru K."/>
            <person name="Matthews C."/>
            <person name="McCusker W."/>
            <person name="McDonough S."/>
            <person name="Mehta T."/>
            <person name="Meldrim J."/>
            <person name="Meneus L."/>
            <person name="Mihai O."/>
            <person name="Mihalev A."/>
            <person name="Mihova T."/>
            <person name="Mittelman R."/>
            <person name="Mlenga V."/>
            <person name="Montmayeur A."/>
            <person name="Mulrain L."/>
            <person name="Navidi A."/>
            <person name="Naylor J."/>
            <person name="Negash T."/>
            <person name="Nguyen T."/>
            <person name="Nguyen N."/>
            <person name="Nicol R."/>
            <person name="Norbu C."/>
            <person name="Norbu N."/>
            <person name="Novod N."/>
            <person name="O'Neill B."/>
            <person name="Osman S."/>
            <person name="Markiewicz E."/>
            <person name="Oyono O.L."/>
            <person name="Patti C."/>
            <person name="Phunkhang P."/>
            <person name="Pierre F."/>
            <person name="Priest M."/>
            <person name="Raghuraman S."/>
            <person name="Rege F."/>
            <person name="Reyes R."/>
            <person name="Rise C."/>
            <person name="Rogov P."/>
            <person name="Ross K."/>
            <person name="Ryan E."/>
            <person name="Settipalli S."/>
            <person name="Shea T."/>
            <person name="Sherpa N."/>
            <person name="Shi L."/>
            <person name="Shih D."/>
            <person name="Sparrow T."/>
            <person name="Spaulding J."/>
            <person name="Stalker J."/>
            <person name="Stange-Thomann N."/>
            <person name="Stavropoulos S."/>
            <person name="Stone C."/>
            <person name="Strader C."/>
            <person name="Tesfaye S."/>
            <person name="Thomson T."/>
            <person name="Thoulutsang Y."/>
            <person name="Thoulutsang D."/>
            <person name="Topham K."/>
            <person name="Topping I."/>
            <person name="Tsamla T."/>
            <person name="Vassiliev H."/>
            <person name="Vo A."/>
            <person name="Wangchuk T."/>
            <person name="Wangdi T."/>
            <person name="Weiand M."/>
            <person name="Wilkinson J."/>
            <person name="Wilson A."/>
            <person name="Yadav S."/>
            <person name="Young G."/>
            <person name="Yu Q."/>
            <person name="Zembek L."/>
            <person name="Zhong D."/>
            <person name="Zimmer A."/>
            <person name="Zwirko Z."/>
            <person name="Jaffe D.B."/>
            <person name="Alvarez P."/>
            <person name="Brockman W."/>
            <person name="Butler J."/>
            <person name="Chin C."/>
            <person name="Gnerre S."/>
            <person name="Grabherr M."/>
            <person name="Kleber M."/>
            <person name="Mauceli E."/>
            <person name="MacCallum I."/>
        </authorList>
    </citation>
    <scope>NUCLEOTIDE SEQUENCE [LARGE SCALE GENOMIC DNA]</scope>
    <source>
        <strain evidence="3">Tucson 14024-0371.13</strain>
    </source>
</reference>
<protein>
    <submittedName>
        <fullName evidence="2">Uncharacterized protein</fullName>
    </submittedName>
</protein>
<evidence type="ECO:0000313" key="2">
    <source>
        <dbReference type="EMBL" id="KPU78607.1"/>
    </source>
</evidence>